<feature type="transmembrane region" description="Helical" evidence="1">
    <location>
        <begin position="170"/>
        <end position="194"/>
    </location>
</feature>
<gene>
    <name evidence="2" type="ORF">K8V56_18505</name>
</gene>
<dbReference type="Proteomes" id="UP000698173">
    <property type="component" value="Unassembled WGS sequence"/>
</dbReference>
<evidence type="ECO:0000313" key="3">
    <source>
        <dbReference type="Proteomes" id="UP000698173"/>
    </source>
</evidence>
<feature type="transmembrane region" description="Helical" evidence="1">
    <location>
        <begin position="21"/>
        <end position="45"/>
    </location>
</feature>
<feature type="transmembrane region" description="Helical" evidence="1">
    <location>
        <begin position="200"/>
        <end position="219"/>
    </location>
</feature>
<dbReference type="AlphaFoldDB" id="A0A921KF35"/>
<dbReference type="Pfam" id="PF04854">
    <property type="entry name" value="DUF624"/>
    <property type="match status" value="1"/>
</dbReference>
<organism evidence="2 3">
    <name type="scientific">Sporosarcina psychrophila</name>
    <name type="common">Bacillus psychrophilus</name>
    <dbReference type="NCBI Taxonomy" id="1476"/>
    <lineage>
        <taxon>Bacteria</taxon>
        <taxon>Bacillati</taxon>
        <taxon>Bacillota</taxon>
        <taxon>Bacilli</taxon>
        <taxon>Bacillales</taxon>
        <taxon>Caryophanaceae</taxon>
        <taxon>Sporosarcina</taxon>
    </lineage>
</organism>
<keyword evidence="1" id="KW-1133">Transmembrane helix</keyword>
<reference evidence="2" key="1">
    <citation type="journal article" date="2021" name="PeerJ">
        <title>Extensive microbial diversity within the chicken gut microbiome revealed by metagenomics and culture.</title>
        <authorList>
            <person name="Gilroy R."/>
            <person name="Ravi A."/>
            <person name="Getino M."/>
            <person name="Pursley I."/>
            <person name="Horton D.L."/>
            <person name="Alikhan N.F."/>
            <person name="Baker D."/>
            <person name="Gharbi K."/>
            <person name="Hall N."/>
            <person name="Watson M."/>
            <person name="Adriaenssens E.M."/>
            <person name="Foster-Nyarko E."/>
            <person name="Jarju S."/>
            <person name="Secka A."/>
            <person name="Antonio M."/>
            <person name="Oren A."/>
            <person name="Chaudhuri R.R."/>
            <person name="La Ragione R."/>
            <person name="Hildebrand F."/>
            <person name="Pallen M.J."/>
        </authorList>
    </citation>
    <scope>NUCLEOTIDE SEQUENCE</scope>
    <source>
        <strain evidence="2">CHK171-7178</strain>
    </source>
</reference>
<evidence type="ECO:0000256" key="1">
    <source>
        <dbReference type="SAM" id="Phobius"/>
    </source>
</evidence>
<proteinExistence type="predicted"/>
<keyword evidence="1" id="KW-0812">Transmembrane</keyword>
<protein>
    <submittedName>
        <fullName evidence="2">DUF624 domain-containing protein</fullName>
    </submittedName>
</protein>
<keyword evidence="1" id="KW-0472">Membrane</keyword>
<feature type="transmembrane region" description="Helical" evidence="1">
    <location>
        <begin position="133"/>
        <end position="158"/>
    </location>
</feature>
<name>A0A921KF35_SPOPS</name>
<feature type="transmembrane region" description="Helical" evidence="1">
    <location>
        <begin position="106"/>
        <end position="127"/>
    </location>
</feature>
<dbReference type="InterPro" id="IPR006938">
    <property type="entry name" value="DUF624"/>
</dbReference>
<sequence length="231" mass="26901">MNSKSGFMGGLYIISEWIMKFSLINLFWILFNIPIVFLLLNILFVERMEELPLLLIPLIILIPILFFPATTAMFAMVREWIINDEDNGQLFRSYWGYYKDNYKKSVLSGLILTMAWLILAVDVFYLFDKNNSMMFLFLIMGIILFVFSINLFSITVHYHMRLLTSLKNAFLLTIGSPVLFMAVAISSGLVLYISVNIFRYLLPFLTGSLIAFLTFSAFYRNHLKLIEKSER</sequence>
<evidence type="ECO:0000313" key="2">
    <source>
        <dbReference type="EMBL" id="HJF33762.1"/>
    </source>
</evidence>
<comment type="caution">
    <text evidence="2">The sequence shown here is derived from an EMBL/GenBank/DDBJ whole genome shotgun (WGS) entry which is preliminary data.</text>
</comment>
<feature type="transmembrane region" description="Helical" evidence="1">
    <location>
        <begin position="51"/>
        <end position="77"/>
    </location>
</feature>
<accession>A0A921KF35</accession>
<reference evidence="2" key="2">
    <citation type="submission" date="2021-09" db="EMBL/GenBank/DDBJ databases">
        <authorList>
            <person name="Gilroy R."/>
        </authorList>
    </citation>
    <scope>NUCLEOTIDE SEQUENCE</scope>
    <source>
        <strain evidence="2">CHK171-7178</strain>
    </source>
</reference>
<dbReference type="EMBL" id="DYWT01000278">
    <property type="protein sequence ID" value="HJF33762.1"/>
    <property type="molecule type" value="Genomic_DNA"/>
</dbReference>